<accession>A0A0F9DGN7</accession>
<protein>
    <submittedName>
        <fullName evidence="1">Uncharacterized protein</fullName>
    </submittedName>
</protein>
<sequence length="25" mass="2990">MTTVVDDLEHMPLRDFTEKAYLDYS</sequence>
<gene>
    <name evidence="1" type="ORF">LCGC14_2280150</name>
</gene>
<dbReference type="EMBL" id="LAZR01031703">
    <property type="protein sequence ID" value="KKL52966.1"/>
    <property type="molecule type" value="Genomic_DNA"/>
</dbReference>
<reference evidence="1" key="1">
    <citation type="journal article" date="2015" name="Nature">
        <title>Complex archaea that bridge the gap between prokaryotes and eukaryotes.</title>
        <authorList>
            <person name="Spang A."/>
            <person name="Saw J.H."/>
            <person name="Jorgensen S.L."/>
            <person name="Zaremba-Niedzwiedzka K."/>
            <person name="Martijn J."/>
            <person name="Lind A.E."/>
            <person name="van Eijk R."/>
            <person name="Schleper C."/>
            <person name="Guy L."/>
            <person name="Ettema T.J."/>
        </authorList>
    </citation>
    <scope>NUCLEOTIDE SEQUENCE</scope>
</reference>
<proteinExistence type="predicted"/>
<feature type="non-terminal residue" evidence="1">
    <location>
        <position position="25"/>
    </location>
</feature>
<comment type="caution">
    <text evidence="1">The sequence shown here is derived from an EMBL/GenBank/DDBJ whole genome shotgun (WGS) entry which is preliminary data.</text>
</comment>
<dbReference type="AlphaFoldDB" id="A0A0F9DGN7"/>
<evidence type="ECO:0000313" key="1">
    <source>
        <dbReference type="EMBL" id="KKL52966.1"/>
    </source>
</evidence>
<organism evidence="1">
    <name type="scientific">marine sediment metagenome</name>
    <dbReference type="NCBI Taxonomy" id="412755"/>
    <lineage>
        <taxon>unclassified sequences</taxon>
        <taxon>metagenomes</taxon>
        <taxon>ecological metagenomes</taxon>
    </lineage>
</organism>
<name>A0A0F9DGN7_9ZZZZ</name>